<dbReference type="Pfam" id="PF00768">
    <property type="entry name" value="Peptidase_S11"/>
    <property type="match status" value="1"/>
</dbReference>
<evidence type="ECO:0000256" key="7">
    <source>
        <dbReference type="ARBA" id="ARBA00022729"/>
    </source>
</evidence>
<gene>
    <name evidence="15" type="ORF">LJD61_09870</name>
</gene>
<dbReference type="PANTHER" id="PTHR21581:SF6">
    <property type="entry name" value="TRAFFICKING PROTEIN PARTICLE COMPLEX SUBUNIT 12"/>
    <property type="match status" value="1"/>
</dbReference>
<dbReference type="InterPro" id="IPR037167">
    <property type="entry name" value="Peptidase_S11_C_sf"/>
</dbReference>
<evidence type="ECO:0000256" key="2">
    <source>
        <dbReference type="ARBA" id="ARBA00004752"/>
    </source>
</evidence>
<dbReference type="Gene3D" id="2.60.410.10">
    <property type="entry name" value="D-Ala-D-Ala carboxypeptidase, C-terminal domain"/>
    <property type="match status" value="1"/>
</dbReference>
<keyword evidence="16" id="KW-1185">Reference proteome</keyword>
<evidence type="ECO:0000259" key="14">
    <source>
        <dbReference type="SMART" id="SM00936"/>
    </source>
</evidence>
<keyword evidence="7" id="KW-0732">Signal</keyword>
<sequence>MTKQSRNLSIFILILAAMMLNQPIIAKSDIEMSLNCKSALLMEASTGTIIYEKSAHDKLEPASVTKIMTMLIVMEALDSGKITLEDKVVISQKASKMIGTCLLLEEGEVRTVKDLITGIAVESANDASVAIAEYLSGSEEEFVKLMNKRAQELGMADTNFANSHGLHAEGHVTSAHDIAIMSRELIQHERIFDYISIYMTKVTVGKKNNVVRELANKNKMVNFYDDVDGIKTGFTDNAMYCISATAKRNDLRFISVIMGAPSTNSRNNDARKLLDYGFANYSTYVVGKKGETIKKVEISKGNKINANAVLEKNASVLIKKGEEKQIEKRIIVPDKVAAPLSKGDKLGEIIILKNGESLESIPVVIDEDIGRAGFFNNINKAIRYWLSD</sequence>
<dbReference type="GO" id="GO:0004180">
    <property type="term" value="F:carboxypeptidase activity"/>
    <property type="evidence" value="ECO:0007669"/>
    <property type="project" value="UniProtKB-KW"/>
</dbReference>
<evidence type="ECO:0000256" key="10">
    <source>
        <dbReference type="ARBA" id="ARBA00022984"/>
    </source>
</evidence>
<proteinExistence type="inferred from homology"/>
<dbReference type="Pfam" id="PF07943">
    <property type="entry name" value="PBP5_C"/>
    <property type="match status" value="1"/>
</dbReference>
<keyword evidence="9" id="KW-0133">Cell shape</keyword>
<dbReference type="InterPro" id="IPR015956">
    <property type="entry name" value="Peniciliin-bd_prot_C_sf"/>
</dbReference>
<comment type="caution">
    <text evidence="15">The sequence shown here is derived from an EMBL/GenBank/DDBJ whole genome shotgun (WGS) entry which is preliminary data.</text>
</comment>
<evidence type="ECO:0000313" key="15">
    <source>
        <dbReference type="EMBL" id="MCQ1529850.1"/>
    </source>
</evidence>
<evidence type="ECO:0000256" key="13">
    <source>
        <dbReference type="RuleBase" id="RU004016"/>
    </source>
</evidence>
<dbReference type="InterPro" id="IPR001967">
    <property type="entry name" value="Peptidase_S11_N"/>
</dbReference>
<feature type="domain" description="Peptidase S11 D-Ala-D-Ala carboxypeptidase A C-terminal" evidence="14">
    <location>
        <begin position="281"/>
        <end position="371"/>
    </location>
</feature>
<comment type="pathway">
    <text evidence="2">Cell wall biogenesis; peptidoglycan biosynthesis.</text>
</comment>
<dbReference type="Gene3D" id="3.40.710.10">
    <property type="entry name" value="DD-peptidase/beta-lactamase superfamily"/>
    <property type="match status" value="1"/>
</dbReference>
<evidence type="ECO:0000256" key="11">
    <source>
        <dbReference type="ARBA" id="ARBA00023316"/>
    </source>
</evidence>
<dbReference type="RefSeq" id="WP_255227366.1">
    <property type="nucleotide sequence ID" value="NZ_JAJEKE010000007.1"/>
</dbReference>
<keyword evidence="6" id="KW-0645">Protease</keyword>
<dbReference type="InterPro" id="IPR012338">
    <property type="entry name" value="Beta-lactam/transpept-like"/>
</dbReference>
<dbReference type="InterPro" id="IPR018044">
    <property type="entry name" value="Peptidase_S11"/>
</dbReference>
<organism evidence="15 16">
    <name type="scientific">Lutispora saccharofermentans</name>
    <dbReference type="NCBI Taxonomy" id="3024236"/>
    <lineage>
        <taxon>Bacteria</taxon>
        <taxon>Bacillati</taxon>
        <taxon>Bacillota</taxon>
        <taxon>Clostridia</taxon>
        <taxon>Lutisporales</taxon>
        <taxon>Lutisporaceae</taxon>
        <taxon>Lutispora</taxon>
    </lineage>
</organism>
<dbReference type="PANTHER" id="PTHR21581">
    <property type="entry name" value="D-ALANYL-D-ALANINE CARBOXYPEPTIDASE"/>
    <property type="match status" value="1"/>
</dbReference>
<evidence type="ECO:0000256" key="6">
    <source>
        <dbReference type="ARBA" id="ARBA00022670"/>
    </source>
</evidence>
<keyword evidence="11" id="KW-0961">Cell wall biogenesis/degradation</keyword>
<dbReference type="PRINTS" id="PR00725">
    <property type="entry name" value="DADACBPTASE1"/>
</dbReference>
<dbReference type="SUPFAM" id="SSF69189">
    <property type="entry name" value="Penicillin-binding protein associated domain"/>
    <property type="match status" value="1"/>
</dbReference>
<evidence type="ECO:0000256" key="8">
    <source>
        <dbReference type="ARBA" id="ARBA00022801"/>
    </source>
</evidence>
<evidence type="ECO:0000256" key="1">
    <source>
        <dbReference type="ARBA" id="ARBA00003217"/>
    </source>
</evidence>
<dbReference type="EMBL" id="JAJEKE010000007">
    <property type="protein sequence ID" value="MCQ1529850.1"/>
    <property type="molecule type" value="Genomic_DNA"/>
</dbReference>
<accession>A0ABT1NF32</accession>
<evidence type="ECO:0000256" key="5">
    <source>
        <dbReference type="ARBA" id="ARBA00022645"/>
    </source>
</evidence>
<comment type="function">
    <text evidence="1">Removes C-terminal D-alanyl residues from sugar-peptide cell wall precursors.</text>
</comment>
<dbReference type="Proteomes" id="UP001651880">
    <property type="component" value="Unassembled WGS sequence"/>
</dbReference>
<reference evidence="15 16" key="1">
    <citation type="submission" date="2021-10" db="EMBL/GenBank/DDBJ databases">
        <title>Lutispora strain m25 sp. nov., a thermophilic, non-spore-forming bacterium isolated from a lab-scale methanogenic bioreactor digesting anaerobic sludge.</title>
        <authorList>
            <person name="El Houari A."/>
            <person name="Mcdonald J."/>
        </authorList>
    </citation>
    <scope>NUCLEOTIDE SEQUENCE [LARGE SCALE GENOMIC DNA]</scope>
    <source>
        <strain evidence="16">m25</strain>
    </source>
</reference>
<evidence type="ECO:0000256" key="12">
    <source>
        <dbReference type="ARBA" id="ARBA00034000"/>
    </source>
</evidence>
<evidence type="ECO:0000256" key="9">
    <source>
        <dbReference type="ARBA" id="ARBA00022960"/>
    </source>
</evidence>
<dbReference type="InterPro" id="IPR012907">
    <property type="entry name" value="Peptidase_S11_C"/>
</dbReference>
<keyword evidence="5 15" id="KW-0121">Carboxypeptidase</keyword>
<keyword evidence="8" id="KW-0378">Hydrolase</keyword>
<evidence type="ECO:0000313" key="16">
    <source>
        <dbReference type="Proteomes" id="UP001651880"/>
    </source>
</evidence>
<evidence type="ECO:0000256" key="4">
    <source>
        <dbReference type="ARBA" id="ARBA00012448"/>
    </source>
</evidence>
<dbReference type="SMART" id="SM00936">
    <property type="entry name" value="PBP5_C"/>
    <property type="match status" value="1"/>
</dbReference>
<keyword evidence="10" id="KW-0573">Peptidoglycan synthesis</keyword>
<evidence type="ECO:0000256" key="3">
    <source>
        <dbReference type="ARBA" id="ARBA00007164"/>
    </source>
</evidence>
<comment type="catalytic activity">
    <reaction evidence="12">
        <text>Preferential cleavage: (Ac)2-L-Lys-D-Ala-|-D-Ala. Also transpeptidation of peptidyl-alanyl moieties that are N-acyl substituents of D-alanine.</text>
        <dbReference type="EC" id="3.4.16.4"/>
    </reaction>
</comment>
<protein>
    <recommendedName>
        <fullName evidence="4">serine-type D-Ala-D-Ala carboxypeptidase</fullName>
        <ecNumber evidence="4">3.4.16.4</ecNumber>
    </recommendedName>
</protein>
<dbReference type="SUPFAM" id="SSF56601">
    <property type="entry name" value="beta-lactamase/transpeptidase-like"/>
    <property type="match status" value="1"/>
</dbReference>
<dbReference type="EC" id="3.4.16.4" evidence="4"/>
<comment type="similarity">
    <text evidence="3 13">Belongs to the peptidase S11 family.</text>
</comment>
<name>A0ABT1NF32_9FIRM</name>